<dbReference type="PATRIC" id="fig|186497.12.peg.642"/>
<proteinExistence type="predicted"/>
<dbReference type="GeneID" id="41712416"/>
<dbReference type="Pfam" id="PF05559">
    <property type="entry name" value="DUF763"/>
    <property type="match status" value="1"/>
</dbReference>
<dbReference type="RefSeq" id="WP_011011731.1">
    <property type="nucleotide sequence ID" value="NC_003413.1"/>
</dbReference>
<dbReference type="EMBL" id="AE009950">
    <property type="protein sequence ID" value="AAL80735.1"/>
    <property type="molecule type" value="Genomic_DNA"/>
</dbReference>
<name>Q8U361_PYRFU</name>
<dbReference type="Proteomes" id="UP000001013">
    <property type="component" value="Chromosome"/>
</dbReference>
<dbReference type="PANTHER" id="PTHR38597:SF1">
    <property type="entry name" value="BLL3834 PROTEIN"/>
    <property type="match status" value="1"/>
</dbReference>
<accession>Q8U361</accession>
<reference evidence="1 2" key="1">
    <citation type="journal article" date="1999" name="Genetics">
        <title>Divergence of the hyperthermophilic archaea Pyrococcus furiosus and P. horikoshii inferred from complete genomic sequences.</title>
        <authorList>
            <person name="Maeder D.L."/>
            <person name="Weiss R.B."/>
            <person name="Dunn D.M."/>
            <person name="Cherry J.L."/>
            <person name="Gonzalez J.M."/>
            <person name="DiRuggiero J."/>
            <person name="Robb F.T."/>
        </authorList>
    </citation>
    <scope>NUCLEOTIDE SEQUENCE [LARGE SCALE GENOMIC DNA]</scope>
    <source>
        <strain evidence="2">ATCC 43587 / DSM 3638 / JCM 8422 / Vc1</strain>
    </source>
</reference>
<evidence type="ECO:0000313" key="1">
    <source>
        <dbReference type="EMBL" id="AAL80735.1"/>
    </source>
</evidence>
<dbReference type="HOGENOM" id="CLU_061722_0_0_2"/>
<dbReference type="STRING" id="186497.PF0611"/>
<dbReference type="KEGG" id="pfu:PF0611"/>
<evidence type="ECO:0008006" key="3">
    <source>
        <dbReference type="Google" id="ProtNLM"/>
    </source>
</evidence>
<organism evidence="1 2">
    <name type="scientific">Pyrococcus furiosus (strain ATCC 43587 / DSM 3638 / JCM 8422 / Vc1)</name>
    <dbReference type="NCBI Taxonomy" id="186497"/>
    <lineage>
        <taxon>Archaea</taxon>
        <taxon>Methanobacteriati</taxon>
        <taxon>Methanobacteriota</taxon>
        <taxon>Thermococci</taxon>
        <taxon>Thermococcales</taxon>
        <taxon>Thermococcaceae</taxon>
        <taxon>Pyrococcus</taxon>
    </lineage>
</organism>
<dbReference type="PANTHER" id="PTHR38597">
    <property type="entry name" value="BLL3834 PROTEIN"/>
    <property type="match status" value="1"/>
</dbReference>
<dbReference type="InterPro" id="IPR008482">
    <property type="entry name" value="DUF763"/>
</dbReference>
<protein>
    <recommendedName>
        <fullName evidence="3">DUF763 domain-containing protein</fullName>
    </recommendedName>
</protein>
<dbReference type="AlphaFoldDB" id="Q8U361"/>
<sequence>MMRSGVAELPLHTGKVPPWLANRMRKLSKLVLKILVEEYGTKGLLERLADPVWFQAFNNLIGMDWDSSGSTTVTTGIIKEALAELDLGVMVAGGKGKSSRNTPNELEKIASKFELDPEPYVKTSRLVAKVDSVALQTGYQLYHHAFFLDEEGNWAVVQQGMNTELRLARRYHWFNEKPDVEELLNPHKGVAGVKREFALNTVDKDSKEVQKAIIEIAQEGRRVVRDLETIKALSKGYAVFYKPRDVDVREVVKRYESLGKIELNLKALEFAKELAIENYKEFLLIKGLGPGTLRALALVGELIYDVKPSWRDPVTHPIDPFKFAYAVGGKDRVPFRIEKGTYDELIRFLERLTETGNREILKRVKKISEKWKFPEEEKIPTF</sequence>
<gene>
    <name evidence="1" type="ordered locus">PF0611</name>
</gene>
<dbReference type="PhylomeDB" id="Q8U361"/>
<keyword evidence="2" id="KW-1185">Reference proteome</keyword>
<dbReference type="eggNOG" id="arCOG04253">
    <property type="taxonomic scope" value="Archaea"/>
</dbReference>
<dbReference type="PaxDb" id="186497-PF0611"/>
<evidence type="ECO:0000313" key="2">
    <source>
        <dbReference type="Proteomes" id="UP000001013"/>
    </source>
</evidence>